<protein>
    <submittedName>
        <fullName evidence="1">Uncharacterized protein</fullName>
    </submittedName>
</protein>
<gene>
    <name evidence="1" type="ORF">PFLmoz3_04703</name>
</gene>
<reference evidence="1 2" key="1">
    <citation type="submission" date="2015-05" db="EMBL/GenBank/DDBJ databases">
        <title>A genomic and transcriptomic approach to investigate the blue pigment phenotype in Pseudomonas fluorescens.</title>
        <authorList>
            <person name="Andreani N.A."/>
            <person name="Cardazzo B."/>
        </authorList>
    </citation>
    <scope>NUCLEOTIDE SEQUENCE [LARGE SCALE GENOMIC DNA]</scope>
    <source>
        <strain evidence="1 2">Ps_22</strain>
    </source>
</reference>
<comment type="caution">
    <text evidence="1">The sequence shown here is derived from an EMBL/GenBank/DDBJ whole genome shotgun (WGS) entry which is preliminary data.</text>
</comment>
<dbReference type="AlphaFoldDB" id="A0A109LDQ8"/>
<sequence>MPVMFCVPSTVTLPAAPWNTAKLLTQPWLRVPSTLVQLVLPAFQVPLPPSIAPLPIRLLPSQNCTVVLGAVTSRLTLLVIAVCTCRSPGTTLPGSVPSARPLSVKAPV</sequence>
<evidence type="ECO:0000313" key="2">
    <source>
        <dbReference type="Proteomes" id="UP000061348"/>
    </source>
</evidence>
<organism evidence="1 2">
    <name type="scientific">Pseudomonas fluorescens</name>
    <dbReference type="NCBI Taxonomy" id="294"/>
    <lineage>
        <taxon>Bacteria</taxon>
        <taxon>Pseudomonadati</taxon>
        <taxon>Pseudomonadota</taxon>
        <taxon>Gammaproteobacteria</taxon>
        <taxon>Pseudomonadales</taxon>
        <taxon>Pseudomonadaceae</taxon>
        <taxon>Pseudomonas</taxon>
    </lineage>
</organism>
<dbReference type="EMBL" id="LCYA01000127">
    <property type="protein sequence ID" value="KWV85654.1"/>
    <property type="molecule type" value="Genomic_DNA"/>
</dbReference>
<name>A0A109LDQ8_PSEFL</name>
<proteinExistence type="predicted"/>
<dbReference type="Proteomes" id="UP000061348">
    <property type="component" value="Unassembled WGS sequence"/>
</dbReference>
<accession>A0A109LDQ8</accession>
<evidence type="ECO:0000313" key="1">
    <source>
        <dbReference type="EMBL" id="KWV85654.1"/>
    </source>
</evidence>